<dbReference type="PANTHER" id="PTHR48100">
    <property type="entry name" value="BROAD-SPECIFICITY PHOSPHATASE YOR283W-RELATED"/>
    <property type="match status" value="1"/>
</dbReference>
<keyword evidence="1" id="KW-0324">Glycolysis</keyword>
<dbReference type="CDD" id="cd07067">
    <property type="entry name" value="HP_PGM_like"/>
    <property type="match status" value="1"/>
</dbReference>
<name>A0A0R2I028_9LACO</name>
<dbReference type="InterPro" id="IPR029033">
    <property type="entry name" value="His_PPase_superfam"/>
</dbReference>
<evidence type="ECO:0000313" key="6">
    <source>
        <dbReference type="EMBL" id="KRN58480.1"/>
    </source>
</evidence>
<dbReference type="Gene3D" id="3.40.50.1240">
    <property type="entry name" value="Phosphoglycerate mutase-like"/>
    <property type="match status" value="1"/>
</dbReference>
<dbReference type="SMART" id="SM00855">
    <property type="entry name" value="PGAM"/>
    <property type="match status" value="1"/>
</dbReference>
<feature type="binding site" evidence="4">
    <location>
        <begin position="8"/>
        <end position="15"/>
    </location>
    <ligand>
        <name>substrate</name>
    </ligand>
</feature>
<keyword evidence="7" id="KW-1185">Reference proteome</keyword>
<dbReference type="AlphaFoldDB" id="A0A0R2I028"/>
<organism evidence="6 7">
    <name type="scientific">Limosilactobacillus secaliphilus</name>
    <dbReference type="NCBI Taxonomy" id="396268"/>
    <lineage>
        <taxon>Bacteria</taxon>
        <taxon>Bacillati</taxon>
        <taxon>Bacillota</taxon>
        <taxon>Bacilli</taxon>
        <taxon>Lactobacillales</taxon>
        <taxon>Lactobacillaceae</taxon>
        <taxon>Limosilactobacillus</taxon>
    </lineage>
</organism>
<dbReference type="InterPro" id="IPR050275">
    <property type="entry name" value="PGM_Phosphatase"/>
</dbReference>
<dbReference type="PATRIC" id="fig|396268.3.peg.939"/>
<evidence type="ECO:0000256" key="5">
    <source>
        <dbReference type="PIRSR" id="PIRSR613078-3"/>
    </source>
</evidence>
<gene>
    <name evidence="6" type="ORF">IV45_GL000927</name>
</gene>
<dbReference type="EMBL" id="JQBW01000010">
    <property type="protein sequence ID" value="KRN58480.1"/>
    <property type="molecule type" value="Genomic_DNA"/>
</dbReference>
<dbReference type="Proteomes" id="UP000050934">
    <property type="component" value="Unassembled WGS sequence"/>
</dbReference>
<dbReference type="RefSeq" id="WP_057741924.1">
    <property type="nucleotide sequence ID" value="NZ_JQBW01000010.1"/>
</dbReference>
<proteinExistence type="predicted"/>
<dbReference type="InterPro" id="IPR001345">
    <property type="entry name" value="PG/BPGM_mutase_AS"/>
</dbReference>
<dbReference type="Pfam" id="PF00300">
    <property type="entry name" value="His_Phos_1"/>
    <property type="match status" value="1"/>
</dbReference>
<dbReference type="GO" id="GO:0016791">
    <property type="term" value="F:phosphatase activity"/>
    <property type="evidence" value="ECO:0007669"/>
    <property type="project" value="TreeGrafter"/>
</dbReference>
<sequence length="219" mass="24626">MIHLYVVRHGQTVLNQLGRMQGWVDSFLTQQGRNQAIATGQALKDKVFTLVCSSDLRRAQDTAQLISQQLTRQPKLRQSFPEFREVNFGGLDATKIKPMWKAITADTPYQGLNDILAKANFEKVRQIMQDHDPLHTAESNEDVLNRWQHGVQLINDQVAAITDKPANVLLVSHGTFIRTIAEHYGAVVAGNDHAPQNGSVTIFDIDNDQVKLKSYNQQL</sequence>
<evidence type="ECO:0000256" key="1">
    <source>
        <dbReference type="ARBA" id="ARBA00023152"/>
    </source>
</evidence>
<dbReference type="InterPro" id="IPR013078">
    <property type="entry name" value="His_Pase_superF_clade-1"/>
</dbReference>
<accession>A0A0R2I028</accession>
<feature type="active site" description="Proton donor/acceptor" evidence="3">
    <location>
        <position position="85"/>
    </location>
</feature>
<evidence type="ECO:0000256" key="3">
    <source>
        <dbReference type="PIRSR" id="PIRSR613078-1"/>
    </source>
</evidence>
<feature type="active site" description="Tele-phosphohistidine intermediate" evidence="3">
    <location>
        <position position="9"/>
    </location>
</feature>
<evidence type="ECO:0000313" key="7">
    <source>
        <dbReference type="Proteomes" id="UP000050934"/>
    </source>
</evidence>
<dbReference type="PANTHER" id="PTHR48100:SF1">
    <property type="entry name" value="HISTIDINE PHOSPHATASE FAMILY PROTEIN-RELATED"/>
    <property type="match status" value="1"/>
</dbReference>
<dbReference type="STRING" id="396268.IV45_GL000927"/>
<dbReference type="PROSITE" id="PS00175">
    <property type="entry name" value="PG_MUTASE"/>
    <property type="match status" value="1"/>
</dbReference>
<reference evidence="6 7" key="1">
    <citation type="journal article" date="2015" name="Genome Announc.">
        <title>Expanding the biotechnology potential of lactobacilli through comparative genomics of 213 strains and associated genera.</title>
        <authorList>
            <person name="Sun Z."/>
            <person name="Harris H.M."/>
            <person name="McCann A."/>
            <person name="Guo C."/>
            <person name="Argimon S."/>
            <person name="Zhang W."/>
            <person name="Yang X."/>
            <person name="Jeffery I.B."/>
            <person name="Cooney J.C."/>
            <person name="Kagawa T.F."/>
            <person name="Liu W."/>
            <person name="Song Y."/>
            <person name="Salvetti E."/>
            <person name="Wrobel A."/>
            <person name="Rasinkangas P."/>
            <person name="Parkhill J."/>
            <person name="Rea M.C."/>
            <person name="O'Sullivan O."/>
            <person name="Ritari J."/>
            <person name="Douillard F.P."/>
            <person name="Paul Ross R."/>
            <person name="Yang R."/>
            <person name="Briner A.E."/>
            <person name="Felis G.E."/>
            <person name="de Vos W.M."/>
            <person name="Barrangou R."/>
            <person name="Klaenhammer T.R."/>
            <person name="Caufield P.W."/>
            <person name="Cui Y."/>
            <person name="Zhang H."/>
            <person name="O'Toole P.W."/>
        </authorList>
    </citation>
    <scope>NUCLEOTIDE SEQUENCE [LARGE SCALE GENOMIC DNA]</scope>
    <source>
        <strain evidence="6 7">DSM 17896</strain>
    </source>
</reference>
<dbReference type="SUPFAM" id="SSF53254">
    <property type="entry name" value="Phosphoglycerate mutase-like"/>
    <property type="match status" value="1"/>
</dbReference>
<feature type="binding site" evidence="4">
    <location>
        <position position="58"/>
    </location>
    <ligand>
        <name>substrate</name>
    </ligand>
</feature>
<protein>
    <submittedName>
        <fullName evidence="6">Alpha-ribazole phosphatase</fullName>
    </submittedName>
</protein>
<dbReference type="GO" id="GO:0005737">
    <property type="term" value="C:cytoplasm"/>
    <property type="evidence" value="ECO:0007669"/>
    <property type="project" value="TreeGrafter"/>
</dbReference>
<dbReference type="OrthoDB" id="4131070at2"/>
<keyword evidence="2" id="KW-0413">Isomerase</keyword>
<evidence type="ECO:0000256" key="4">
    <source>
        <dbReference type="PIRSR" id="PIRSR613078-2"/>
    </source>
</evidence>
<feature type="site" description="Transition state stabilizer" evidence="5">
    <location>
        <position position="173"/>
    </location>
</feature>
<evidence type="ECO:0000256" key="2">
    <source>
        <dbReference type="ARBA" id="ARBA00023235"/>
    </source>
</evidence>
<comment type="caution">
    <text evidence="6">The sequence shown here is derived from an EMBL/GenBank/DDBJ whole genome shotgun (WGS) entry which is preliminary data.</text>
</comment>